<gene>
    <name evidence="3" type="ORF">NIES1031_00865</name>
</gene>
<dbReference type="STRING" id="247279.NIES1031_00865"/>
<evidence type="ECO:0008006" key="5">
    <source>
        <dbReference type="Google" id="ProtNLM"/>
    </source>
</evidence>
<keyword evidence="2" id="KW-0964">Secreted</keyword>
<proteinExistence type="predicted"/>
<evidence type="ECO:0000256" key="1">
    <source>
        <dbReference type="ARBA" id="ARBA00004613"/>
    </source>
</evidence>
<dbReference type="Gene3D" id="2.150.10.10">
    <property type="entry name" value="Serralysin-like metalloprotease, C-terminal"/>
    <property type="match status" value="1"/>
</dbReference>
<dbReference type="GO" id="GO:0005509">
    <property type="term" value="F:calcium ion binding"/>
    <property type="evidence" value="ECO:0007669"/>
    <property type="project" value="InterPro"/>
</dbReference>
<evidence type="ECO:0000256" key="2">
    <source>
        <dbReference type="ARBA" id="ARBA00022525"/>
    </source>
</evidence>
<accession>A0A1U7I032</accession>
<dbReference type="InterPro" id="IPR001343">
    <property type="entry name" value="Hemolysn_Ca-bd"/>
</dbReference>
<dbReference type="EMBL" id="MRCC01000001">
    <property type="protein sequence ID" value="OKH29180.1"/>
    <property type="molecule type" value="Genomic_DNA"/>
</dbReference>
<dbReference type="RefSeq" id="WP_073547667.1">
    <property type="nucleotide sequence ID" value="NZ_CAWMVK010000001.1"/>
</dbReference>
<dbReference type="PRINTS" id="PR00313">
    <property type="entry name" value="CABNDNGRPT"/>
</dbReference>
<evidence type="ECO:0000313" key="3">
    <source>
        <dbReference type="EMBL" id="OKH29180.1"/>
    </source>
</evidence>
<evidence type="ECO:0000313" key="4">
    <source>
        <dbReference type="Proteomes" id="UP000185984"/>
    </source>
</evidence>
<dbReference type="SUPFAM" id="SSF51120">
    <property type="entry name" value="beta-Roll"/>
    <property type="match status" value="1"/>
</dbReference>
<dbReference type="Proteomes" id="UP000185984">
    <property type="component" value="Unassembled WGS sequence"/>
</dbReference>
<protein>
    <recommendedName>
        <fullName evidence="5">Calcium-binding protein</fullName>
    </recommendedName>
</protein>
<reference evidence="3 4" key="1">
    <citation type="submission" date="2016-11" db="EMBL/GenBank/DDBJ databases">
        <title>Draft Genome Sequences of Nine Cyanobacterial Strains from Diverse Habitats.</title>
        <authorList>
            <person name="Zhu T."/>
            <person name="Hou S."/>
            <person name="Lu X."/>
            <person name="Hess W.R."/>
        </authorList>
    </citation>
    <scope>NUCLEOTIDE SEQUENCE [LARGE SCALE GENOMIC DNA]</scope>
    <source>
        <strain evidence="3 4">5.2 s.c.1</strain>
    </source>
</reference>
<dbReference type="PROSITE" id="PS00330">
    <property type="entry name" value="HEMOLYSIN_CALCIUM"/>
    <property type="match status" value="2"/>
</dbReference>
<keyword evidence="4" id="KW-1185">Reference proteome</keyword>
<dbReference type="AlphaFoldDB" id="A0A1U7I032"/>
<name>A0A1U7I032_9CHRO</name>
<comment type="subcellular location">
    <subcellularLocation>
        <location evidence="1">Secreted</location>
    </subcellularLocation>
</comment>
<dbReference type="PANTHER" id="PTHR38340:SF1">
    <property type="entry name" value="S-LAYER PROTEIN"/>
    <property type="match status" value="1"/>
</dbReference>
<comment type="caution">
    <text evidence="3">The sequence shown here is derived from an EMBL/GenBank/DDBJ whole genome shotgun (WGS) entry which is preliminary data.</text>
</comment>
<dbReference type="Pfam" id="PF00353">
    <property type="entry name" value="HemolysinCabind"/>
    <property type="match status" value="1"/>
</dbReference>
<dbReference type="GO" id="GO:0005576">
    <property type="term" value="C:extracellular region"/>
    <property type="evidence" value="ECO:0007669"/>
    <property type="project" value="UniProtKB-SubCell"/>
</dbReference>
<dbReference type="InterPro" id="IPR050557">
    <property type="entry name" value="RTX_toxin/Mannuronan_C5-epim"/>
</dbReference>
<sequence length="107" mass="10907">MATINGTSGKDTLTGTQFADTIFGFAGNDLLRGLSGNDTLNGGAGVDVLNGGLGNDTYIIDNTLDIINESPNAGIDTVRALRNYTLGTNLENLVLTGNSAINGTGNT</sequence>
<dbReference type="InterPro" id="IPR018511">
    <property type="entry name" value="Hemolysin-typ_Ca-bd_CS"/>
</dbReference>
<dbReference type="InterPro" id="IPR011049">
    <property type="entry name" value="Serralysin-like_metalloprot_C"/>
</dbReference>
<dbReference type="PANTHER" id="PTHR38340">
    <property type="entry name" value="S-LAYER PROTEIN"/>
    <property type="match status" value="1"/>
</dbReference>
<organism evidence="3 4">
    <name type="scientific">Chroogloeocystis siderophila 5.2 s.c.1</name>
    <dbReference type="NCBI Taxonomy" id="247279"/>
    <lineage>
        <taxon>Bacteria</taxon>
        <taxon>Bacillati</taxon>
        <taxon>Cyanobacteriota</taxon>
        <taxon>Cyanophyceae</taxon>
        <taxon>Oscillatoriophycideae</taxon>
        <taxon>Chroococcales</taxon>
        <taxon>Chroococcaceae</taxon>
        <taxon>Chroogloeocystis</taxon>
    </lineage>
</organism>